<keyword evidence="2" id="KW-1185">Reference proteome</keyword>
<feature type="chain" id="PRO_5028088933" evidence="1">
    <location>
        <begin position="24"/>
        <end position="230"/>
    </location>
</feature>
<dbReference type="RefSeq" id="XP_031560792.1">
    <property type="nucleotide sequence ID" value="XM_031704932.1"/>
</dbReference>
<dbReference type="GeneID" id="116296831"/>
<dbReference type="Proteomes" id="UP000515163">
    <property type="component" value="Unplaced"/>
</dbReference>
<organism evidence="2 3">
    <name type="scientific">Actinia tenebrosa</name>
    <name type="common">Australian red waratah sea anemone</name>
    <dbReference type="NCBI Taxonomy" id="6105"/>
    <lineage>
        <taxon>Eukaryota</taxon>
        <taxon>Metazoa</taxon>
        <taxon>Cnidaria</taxon>
        <taxon>Anthozoa</taxon>
        <taxon>Hexacorallia</taxon>
        <taxon>Actiniaria</taxon>
        <taxon>Actiniidae</taxon>
        <taxon>Actinia</taxon>
    </lineage>
</organism>
<dbReference type="OrthoDB" id="10332918at2759"/>
<dbReference type="AlphaFoldDB" id="A0A6P8I6X7"/>
<gene>
    <name evidence="3" type="primary">LOC116296831</name>
</gene>
<evidence type="ECO:0000256" key="1">
    <source>
        <dbReference type="SAM" id="SignalP"/>
    </source>
</evidence>
<keyword evidence="1" id="KW-0732">Signal</keyword>
<reference evidence="3" key="1">
    <citation type="submission" date="2025-08" db="UniProtKB">
        <authorList>
            <consortium name="RefSeq"/>
        </authorList>
    </citation>
    <scope>IDENTIFICATION</scope>
    <source>
        <tissue evidence="3">Tentacle</tissue>
    </source>
</reference>
<evidence type="ECO:0000313" key="3">
    <source>
        <dbReference type="RefSeq" id="XP_031560792.1"/>
    </source>
</evidence>
<feature type="signal peptide" evidence="1">
    <location>
        <begin position="1"/>
        <end position="23"/>
    </location>
</feature>
<protein>
    <submittedName>
        <fullName evidence="3">Uncharacterized protein LOC116296831 isoform X2</fullName>
    </submittedName>
</protein>
<name>A0A6P8I6X7_ACTTE</name>
<proteinExistence type="predicted"/>
<evidence type="ECO:0000313" key="2">
    <source>
        <dbReference type="Proteomes" id="UP000515163"/>
    </source>
</evidence>
<sequence>MKVSGIFAIVCLVALVFQRLVSSAPAKKATPQPTKSPIDIHCNLHDNIRRLINQLPMAAGNLEQKVYKRYQRLTKLWSGSAQTGNSDLHLISSASLQSNTVVLVNSTLSNSSTVISCFYCTLEESKNEYKSLSSSTKVVSAVNHTLRELRDLLSEIIYVGKRIIPGSTYTTKCKTCQINLTKGKRNRNQIALNLAIALERLHAALNIMKTNFFALRKACPPALVAGSQSG</sequence>
<accession>A0A6P8I6X7</accession>